<dbReference type="AlphaFoldDB" id="A0A240BWM1"/>
<organism evidence="4 5">
    <name type="scientific">Staphylococcus muscae</name>
    <dbReference type="NCBI Taxonomy" id="1294"/>
    <lineage>
        <taxon>Bacteria</taxon>
        <taxon>Bacillati</taxon>
        <taxon>Bacillota</taxon>
        <taxon>Bacilli</taxon>
        <taxon>Bacillales</taxon>
        <taxon>Staphylococcaceae</taxon>
        <taxon>Staphylococcus</taxon>
    </lineage>
</organism>
<dbReference type="Pfam" id="PF00535">
    <property type="entry name" value="Glycos_transf_2"/>
    <property type="match status" value="1"/>
</dbReference>
<dbReference type="EC" id="2.4.1.212" evidence="4"/>
<proteinExistence type="inferred from homology"/>
<keyword evidence="4" id="KW-0808">Transferase</keyword>
<dbReference type="RefSeq" id="WP_095115541.1">
    <property type="nucleotide sequence ID" value="NZ_BMCB01000003.1"/>
</dbReference>
<gene>
    <name evidence="4" type="primary">hyaD_2</name>
    <name evidence="3" type="ORF">GCM10007183_05730</name>
    <name evidence="4" type="ORF">SAMEA4412661_00383</name>
</gene>
<dbReference type="InterPro" id="IPR001173">
    <property type="entry name" value="Glyco_trans_2-like"/>
</dbReference>
<feature type="domain" description="Glycosyltransferase 2-like" evidence="2">
    <location>
        <begin position="5"/>
        <end position="135"/>
    </location>
</feature>
<dbReference type="Gene3D" id="3.90.550.10">
    <property type="entry name" value="Spore Coat Polysaccharide Biosynthesis Protein SpsA, Chain A"/>
    <property type="match status" value="1"/>
</dbReference>
<evidence type="ECO:0000256" key="1">
    <source>
        <dbReference type="ARBA" id="ARBA00006739"/>
    </source>
</evidence>
<dbReference type="EMBL" id="BMCB01000003">
    <property type="protein sequence ID" value="GGA84414.1"/>
    <property type="molecule type" value="Genomic_DNA"/>
</dbReference>
<reference evidence="3" key="1">
    <citation type="journal article" date="2014" name="Int. J. Syst. Evol. Microbiol.">
        <title>Complete genome of a new Firmicutes species belonging to the dominant human colonic microbiota ('Ruminococcus bicirculans') reveals two chromosomes and a selective capacity to utilize plant glucans.</title>
        <authorList>
            <consortium name="NISC Comparative Sequencing Program"/>
            <person name="Wegmann U."/>
            <person name="Louis P."/>
            <person name="Goesmann A."/>
            <person name="Henrissat B."/>
            <person name="Duncan S.H."/>
            <person name="Flint H.J."/>
        </authorList>
    </citation>
    <scope>NUCLEOTIDE SEQUENCE</scope>
    <source>
        <strain evidence="3">CCM 4175</strain>
    </source>
</reference>
<dbReference type="KEGG" id="smus:C7J88_09045"/>
<evidence type="ECO:0000259" key="2">
    <source>
        <dbReference type="Pfam" id="PF00535"/>
    </source>
</evidence>
<comment type="similarity">
    <text evidence="1">Belongs to the glycosyltransferase 2 family.</text>
</comment>
<dbReference type="SUPFAM" id="SSF53448">
    <property type="entry name" value="Nucleotide-diphospho-sugar transferases"/>
    <property type="match status" value="1"/>
</dbReference>
<name>A0A240BWM1_9STAP</name>
<dbReference type="CDD" id="cd00761">
    <property type="entry name" value="Glyco_tranf_GTA_type"/>
    <property type="match status" value="1"/>
</dbReference>
<evidence type="ECO:0000313" key="4">
    <source>
        <dbReference type="EMBL" id="SNW00114.1"/>
    </source>
</evidence>
<reference evidence="4 5" key="2">
    <citation type="submission" date="2017-06" db="EMBL/GenBank/DDBJ databases">
        <authorList>
            <consortium name="Pathogen Informatics"/>
        </authorList>
    </citation>
    <scope>NUCLEOTIDE SEQUENCE [LARGE SCALE GENOMIC DNA]</scope>
    <source>
        <strain evidence="4 5">NCTC13833</strain>
    </source>
</reference>
<keyword evidence="4" id="KW-0328">Glycosyltransferase</keyword>
<dbReference type="GO" id="GO:0050501">
    <property type="term" value="F:hyaluronan synthase activity"/>
    <property type="evidence" value="ECO:0007669"/>
    <property type="project" value="UniProtKB-EC"/>
</dbReference>
<dbReference type="Proteomes" id="UP000243706">
    <property type="component" value="Chromosome 1"/>
</dbReference>
<reference evidence="3" key="4">
    <citation type="submission" date="2024-05" db="EMBL/GenBank/DDBJ databases">
        <authorList>
            <person name="Sun Q."/>
            <person name="Sedlacek I."/>
        </authorList>
    </citation>
    <scope>NUCLEOTIDE SEQUENCE</scope>
    <source>
        <strain evidence="3">CCM 4175</strain>
    </source>
</reference>
<dbReference type="InterPro" id="IPR029044">
    <property type="entry name" value="Nucleotide-diphossugar_trans"/>
</dbReference>
<evidence type="ECO:0000313" key="6">
    <source>
        <dbReference type="Proteomes" id="UP000652995"/>
    </source>
</evidence>
<dbReference type="PANTHER" id="PTHR22916:SF3">
    <property type="entry name" value="UDP-GLCNAC:BETAGAL BETA-1,3-N-ACETYLGLUCOSAMINYLTRANSFERASE-LIKE PROTEIN 1"/>
    <property type="match status" value="1"/>
</dbReference>
<evidence type="ECO:0000313" key="3">
    <source>
        <dbReference type="EMBL" id="GGA84414.1"/>
    </source>
</evidence>
<accession>A0A240BWM1</accession>
<sequence length="541" mass="63077">MSLVSIIVPIYNVESYLKEAIDSLINQTIFDDLEVILVDDGSQDGSGVIAKTYAEKYANISYHYKENGGLSDARNFGLQFVSSKYTMFLDSDDMYTPRACEVLYHFAEENNLNIVIGNLFIFPGNTPNYDWKRYFGHGNRVIDLSVSGEELLKSPSACNKIFRTDLLRQKDEFFPVGRHFEDAFSIIPLMANERIIGLVDEKVYLYRQREDGSSIMNSIYTKEKNYYDYIDLIKTLHNQLIVDETNKQIVYGVQKFITKSFHGYLLNIFLKDHISFDEKERAWIFDQILPIYQNINYKMLDKLSEHRVMKTIYYALVTNNKSLFVNPILEVNRIIIRDQILINPEYLCELEMHSIHLYASIERFIEDNEDFVLIGELISNNVEIDHHLQNEFVFQLKGPKGRVVEYPVQKFNKLESPYYKDENDASCGIMVRIPMSAISGKDNHFELKMCIIEETTQEHRYIGVLAHNLLHQYKREKTQPISLNIRPNRTIELITKKVSVEQPVGKTNKETKVEKSMQDNVQSLLQRIKRGIIQLKNCILK</sequence>
<dbReference type="EMBL" id="LT906464">
    <property type="protein sequence ID" value="SNW00114.1"/>
    <property type="molecule type" value="Genomic_DNA"/>
</dbReference>
<protein>
    <submittedName>
        <fullName evidence="4">Glycosyltransferase</fullName>
        <ecNumber evidence="4">2.4.1.212</ecNumber>
    </submittedName>
</protein>
<dbReference type="Proteomes" id="UP000652995">
    <property type="component" value="Unassembled WGS sequence"/>
</dbReference>
<reference evidence="6" key="3">
    <citation type="journal article" date="2019" name="Int. J. Syst. Evol. Microbiol.">
        <title>The Global Catalogue of Microorganisms (GCM) 10K type strain sequencing project: providing services to taxonomists for standard genome sequencing and annotation.</title>
        <authorList>
            <consortium name="The Broad Institute Genomics Platform"/>
            <consortium name="The Broad Institute Genome Sequencing Center for Infectious Disease"/>
            <person name="Wu L."/>
            <person name="Ma J."/>
        </authorList>
    </citation>
    <scope>NUCLEOTIDE SEQUENCE [LARGE SCALE GENOMIC DNA]</scope>
    <source>
        <strain evidence="6">CCM 4175</strain>
    </source>
</reference>
<keyword evidence="6" id="KW-1185">Reference proteome</keyword>
<evidence type="ECO:0000313" key="5">
    <source>
        <dbReference type="Proteomes" id="UP000243706"/>
    </source>
</evidence>
<dbReference type="PANTHER" id="PTHR22916">
    <property type="entry name" value="GLYCOSYLTRANSFERASE"/>
    <property type="match status" value="1"/>
</dbReference>